<proteinExistence type="predicted"/>
<protein>
    <recommendedName>
        <fullName evidence="2">CHAT domain-containing protein</fullName>
    </recommendedName>
</protein>
<dbReference type="EMBL" id="LAUZ02000004">
    <property type="protein sequence ID" value="KKF03913.1"/>
    <property type="molecule type" value="Genomic_DNA"/>
</dbReference>
<evidence type="ECO:0000259" key="2">
    <source>
        <dbReference type="Pfam" id="PF12770"/>
    </source>
</evidence>
<feature type="region of interest" description="Disordered" evidence="1">
    <location>
        <begin position="174"/>
        <end position="197"/>
    </location>
</feature>
<accession>A0A0M2KAC2</accession>
<dbReference type="Pfam" id="PF12770">
    <property type="entry name" value="CHAT"/>
    <property type="match status" value="1"/>
</dbReference>
<organism evidence="3 4">
    <name type="scientific">Mycolicibacterium obuense</name>
    <dbReference type="NCBI Taxonomy" id="1807"/>
    <lineage>
        <taxon>Bacteria</taxon>
        <taxon>Bacillati</taxon>
        <taxon>Actinomycetota</taxon>
        <taxon>Actinomycetes</taxon>
        <taxon>Mycobacteriales</taxon>
        <taxon>Mycobacteriaceae</taxon>
        <taxon>Mycolicibacterium</taxon>
    </lineage>
</organism>
<evidence type="ECO:0000256" key="1">
    <source>
        <dbReference type="SAM" id="MobiDB-lite"/>
    </source>
</evidence>
<evidence type="ECO:0000313" key="3">
    <source>
        <dbReference type="EMBL" id="KKF03913.1"/>
    </source>
</evidence>
<gene>
    <name evidence="3" type="ORF">WN67_00060</name>
</gene>
<dbReference type="InterPro" id="IPR024983">
    <property type="entry name" value="CHAT_dom"/>
</dbReference>
<sequence>MHVSDLHDDSRMRTVEQGVSVGTQSSAAAAAQRILAGWPEHVRAADIDALSGLSADEARPLVDQLFARMPSGPLGATEAARLRALIDIVTAIGVVPTVDQVRELTARYSTGANPKSVATQLQVLERLAQQPPPVDLTVLGRQIGVPNTVVFENPAFDLPLDADLRDLISEEIDAPAPPEPVAADPPPPESPTPGDRFVNAEIEDHDLSLPLDVGASYSVAVDISNVQQVLTTSSPLIVVFADTDEPFRELTIQVASDDFEILGQTQRPLQLPRTGPSRGKARFDVSPRREGVATLTATVSYEGNFLTQLQLRCPVGTPGQFTATTEGRPAASATVLKSRDVGLVIRPDGNGYLCSAMRPFTFDAPMPLTVDALAAAAGNARAELAAVVKDVYGGSQTFLEHIDIPEDVERQALKRLARAGRLLFRQLFRPAGGGEDLRSIGDWLTRHVAEPNVMLTVQISARQVPVPWSMLYLGDIDDDNALSWDKFLGMRHIVELLPFQRMPADDDPEIDSLPDLTLGLNINPVVSDAAVDQVAEHQRRCTDLAASRQNVSVVTRSDRTAVVSALAAESTPDKVTYFYCHAKTNDADPQQSAIIMGSQIDRPTFATLADLTTDAPDDIPLAGRPLIVLNACESADLSPRFYDGFVPYFLSKGARGVIGTECSTPVLFAIHWAEKFLERLLDGAQIGQALRDVRLEFLQQNNNPLGLLYSAHCDVTTQITPPVAAAQN</sequence>
<reference evidence="3 4" key="1">
    <citation type="journal article" date="2015" name="Genome Announc.">
        <title>Draft Genome Sequence of Mycobacterium obuense Strain UC1, Isolated from Patient Sputum.</title>
        <authorList>
            <person name="Greninger A.L."/>
            <person name="Cunningham G."/>
            <person name="Hsu E.D."/>
            <person name="Yu J.M."/>
            <person name="Chiu C.Y."/>
            <person name="Miller S."/>
        </authorList>
    </citation>
    <scope>NUCLEOTIDE SEQUENCE [LARGE SCALE GENOMIC DNA]</scope>
    <source>
        <strain evidence="3 4">UC1</strain>
    </source>
</reference>
<feature type="compositionally biased region" description="Pro residues" evidence="1">
    <location>
        <begin position="175"/>
        <end position="191"/>
    </location>
</feature>
<evidence type="ECO:0000313" key="4">
    <source>
        <dbReference type="Proteomes" id="UP000034150"/>
    </source>
</evidence>
<dbReference type="AlphaFoldDB" id="A0A0M2KAC2"/>
<comment type="caution">
    <text evidence="3">The sequence shown here is derived from an EMBL/GenBank/DDBJ whole genome shotgun (WGS) entry which is preliminary data.</text>
</comment>
<keyword evidence="4" id="KW-1185">Reference proteome</keyword>
<dbReference type="PATRIC" id="fig|1807.13.peg.562"/>
<dbReference type="STRING" id="1807.MOBUDSM44075_04617"/>
<dbReference type="Proteomes" id="UP000034150">
    <property type="component" value="Unassembled WGS sequence"/>
</dbReference>
<name>A0A0M2KAC2_9MYCO</name>
<feature type="domain" description="CHAT" evidence="2">
    <location>
        <begin position="453"/>
        <end position="702"/>
    </location>
</feature>